<organism evidence="1 2">
    <name type="scientific">Pyrobaculum calidifontis (strain DSM 21063 / JCM 11548 / VA1)</name>
    <dbReference type="NCBI Taxonomy" id="410359"/>
    <lineage>
        <taxon>Archaea</taxon>
        <taxon>Thermoproteota</taxon>
        <taxon>Thermoprotei</taxon>
        <taxon>Thermoproteales</taxon>
        <taxon>Thermoproteaceae</taxon>
        <taxon>Pyrobaculum</taxon>
    </lineage>
</organism>
<proteinExistence type="predicted"/>
<dbReference type="AlphaFoldDB" id="A3MSG9"/>
<dbReference type="STRING" id="410359.Pcal_0148"/>
<name>A3MSG9_PYRCJ</name>
<dbReference type="Proteomes" id="UP000001431">
    <property type="component" value="Chromosome"/>
</dbReference>
<dbReference type="eggNOG" id="arCOG05478">
    <property type="taxonomic scope" value="Archaea"/>
</dbReference>
<evidence type="ECO:0000313" key="2">
    <source>
        <dbReference type="Proteomes" id="UP000001431"/>
    </source>
</evidence>
<dbReference type="EMBL" id="CP000561">
    <property type="protein sequence ID" value="ABO07586.1"/>
    <property type="molecule type" value="Genomic_DNA"/>
</dbReference>
<dbReference type="GeneID" id="4909932"/>
<protein>
    <submittedName>
        <fullName evidence="1">Uncharacterized protein</fullName>
    </submittedName>
</protein>
<keyword evidence="2" id="KW-1185">Reference proteome</keyword>
<gene>
    <name evidence="1" type="ordered locus">Pcal_0148</name>
</gene>
<evidence type="ECO:0000313" key="1">
    <source>
        <dbReference type="EMBL" id="ABO07586.1"/>
    </source>
</evidence>
<reference evidence="1" key="1">
    <citation type="submission" date="2007-02" db="EMBL/GenBank/DDBJ databases">
        <title>Complete sequence of Pyrobaculum calidifontis JCM 11548.</title>
        <authorList>
            <consortium name="US DOE Joint Genome Institute"/>
            <person name="Copeland A."/>
            <person name="Lucas S."/>
            <person name="Lapidus A."/>
            <person name="Barry K."/>
            <person name="Glavina del Rio T."/>
            <person name="Dalin E."/>
            <person name="Tice H."/>
            <person name="Pitluck S."/>
            <person name="Chain P."/>
            <person name="Malfatti S."/>
            <person name="Shin M."/>
            <person name="Vergez L."/>
            <person name="Schmutz J."/>
            <person name="Larimer F."/>
            <person name="Land M."/>
            <person name="Hauser L."/>
            <person name="Kyrpides N."/>
            <person name="Mikhailova N."/>
            <person name="Cozen A.E."/>
            <person name="Fitz-Gibbon S.T."/>
            <person name="House C.H."/>
            <person name="Saltikov C."/>
            <person name="Lowe T.M."/>
            <person name="Richardson P."/>
        </authorList>
    </citation>
    <scope>NUCLEOTIDE SEQUENCE [LARGE SCALE GENOMIC DNA]</scope>
    <source>
        <strain evidence="1">JCM 11548</strain>
    </source>
</reference>
<dbReference type="KEGG" id="pcl:Pcal_0148"/>
<dbReference type="RefSeq" id="WP_011848843.1">
    <property type="nucleotide sequence ID" value="NC_009073.1"/>
</dbReference>
<sequence>MAKAKSERKRKRGKIFIIALAALIFAEIGYICGTTGICFHWGNPPPPDFNAVLQASQAYVFFNGNVTVEKPPVYQTAYVYVLPYQPGIVYPDQLIARIVLDASQGPVYIVPLPVTSAAVVPSDFYELLPTNAKFPVVLLAPNPNNVRIVYDWASGEAHRLGLTVDLTRVLRFQIVNGTVQSAIIV</sequence>
<accession>A3MSG9</accession>
<dbReference type="HOGENOM" id="CLU_1472142_0_0_2"/>
<dbReference type="OrthoDB" id="28652at2157"/>